<dbReference type="EMBL" id="FR824056">
    <property type="protein sequence ID" value="CCA15449.1"/>
    <property type="molecule type" value="Genomic_DNA"/>
</dbReference>
<name>F0W312_9STRA</name>
<dbReference type="AlphaFoldDB" id="F0W312"/>
<feature type="signal peptide" evidence="2">
    <location>
        <begin position="1"/>
        <end position="22"/>
    </location>
</feature>
<accession>F0W312</accession>
<feature type="chain" id="PRO_5003261461" evidence="2">
    <location>
        <begin position="23"/>
        <end position="128"/>
    </location>
</feature>
<dbReference type="HOGENOM" id="CLU_1963649_0_0_1"/>
<protein>
    <submittedName>
        <fullName evidence="3">AlNc14C11G1391 protein</fullName>
    </submittedName>
</protein>
<gene>
    <name evidence="3" type="primary">AlNc14C11G1391</name>
    <name evidence="3" type="ORF">ALNC14_015920</name>
</gene>
<reference evidence="3" key="2">
    <citation type="submission" date="2011-02" db="EMBL/GenBank/DDBJ databases">
        <authorList>
            <person name="MacLean D."/>
        </authorList>
    </citation>
    <scope>NUCLEOTIDE SEQUENCE</scope>
</reference>
<evidence type="ECO:0000313" key="3">
    <source>
        <dbReference type="EMBL" id="CCA15449.1"/>
    </source>
</evidence>
<evidence type="ECO:0000256" key="1">
    <source>
        <dbReference type="SAM" id="MobiDB-lite"/>
    </source>
</evidence>
<organism evidence="3">
    <name type="scientific">Albugo laibachii Nc14</name>
    <dbReference type="NCBI Taxonomy" id="890382"/>
    <lineage>
        <taxon>Eukaryota</taxon>
        <taxon>Sar</taxon>
        <taxon>Stramenopiles</taxon>
        <taxon>Oomycota</taxon>
        <taxon>Peronosporomycetes</taxon>
        <taxon>Albuginales</taxon>
        <taxon>Albuginaceae</taxon>
        <taxon>Albugo</taxon>
    </lineage>
</organism>
<feature type="region of interest" description="Disordered" evidence="1">
    <location>
        <begin position="108"/>
        <end position="128"/>
    </location>
</feature>
<keyword evidence="2" id="KW-0732">Signal</keyword>
<sequence length="128" mass="15086">MRLASFQTGALCLLPWFELASPLEYFQFELVVHMRGSEKSFISLPAKNSVGRNEWVVTLTKVNTVDKRDETQEKTIIFQNEINKYRREYPCEECHAWSTEWDTKKLRFQPSSKSKEPNQVVEEPSQRI</sequence>
<evidence type="ECO:0000256" key="2">
    <source>
        <dbReference type="SAM" id="SignalP"/>
    </source>
</evidence>
<proteinExistence type="predicted"/>
<reference evidence="3" key="1">
    <citation type="journal article" date="2011" name="PLoS Biol.">
        <title>Gene gain and loss during evolution of obligate parasitism in the white rust pathogen of Arabidopsis thaliana.</title>
        <authorList>
            <person name="Kemen E."/>
            <person name="Gardiner A."/>
            <person name="Schultz-Larsen T."/>
            <person name="Kemen A.C."/>
            <person name="Balmuth A.L."/>
            <person name="Robert-Seilaniantz A."/>
            <person name="Bailey K."/>
            <person name="Holub E."/>
            <person name="Studholme D.J."/>
            <person name="Maclean D."/>
            <person name="Jones J.D."/>
        </authorList>
    </citation>
    <scope>NUCLEOTIDE SEQUENCE</scope>
</reference>